<feature type="signal peptide" evidence="2">
    <location>
        <begin position="1"/>
        <end position="28"/>
    </location>
</feature>
<dbReference type="VEuPathDB" id="ToxoDB:EBH_0002730"/>
<sequence>MRILPGHGLLGGLALAVLLDRLLCSASSESDEAVALEELEENLLPFGLGDGPVDSSAAEEDSVSLEDALDGWEVSPELLEQLITPTKEKVDLLIDSSIVSWTDSHAEQVPEEVRKEMVDDLQRARALGLRQVRLFNYMVELKGLIDTSKGGDGVYLRELMKWCKKMFLNVHAAEAKLFLKQEEVRKKYLHPGENTQFLLDSRTTYIILRHRAEAVIRRFEAYMPEPKEGPAETTGKSAGTERSE</sequence>
<reference evidence="3" key="2">
    <citation type="submission" date="2013-10" db="EMBL/GenBank/DDBJ databases">
        <authorList>
            <person name="Aslett M."/>
        </authorList>
    </citation>
    <scope>NUCLEOTIDE SEQUENCE [LARGE SCALE GENOMIC DNA]</scope>
    <source>
        <strain evidence="3">Houghton</strain>
    </source>
</reference>
<evidence type="ECO:0000313" key="3">
    <source>
        <dbReference type="EMBL" id="CDJ52085.1"/>
    </source>
</evidence>
<protein>
    <submittedName>
        <fullName evidence="3">Uncharacterized protein</fullName>
    </submittedName>
</protein>
<proteinExistence type="predicted"/>
<accession>U6LWB5</accession>
<feature type="region of interest" description="Disordered" evidence="1">
    <location>
        <begin position="225"/>
        <end position="244"/>
    </location>
</feature>
<keyword evidence="4" id="KW-1185">Reference proteome</keyword>
<evidence type="ECO:0000313" key="4">
    <source>
        <dbReference type="Proteomes" id="UP000030750"/>
    </source>
</evidence>
<keyword evidence="2" id="KW-0732">Signal</keyword>
<evidence type="ECO:0000256" key="1">
    <source>
        <dbReference type="SAM" id="MobiDB-lite"/>
    </source>
</evidence>
<gene>
    <name evidence="3" type="ORF">EBH_0002730</name>
</gene>
<name>U6LWB5_9EIME</name>
<feature type="chain" id="PRO_5004672999" evidence="2">
    <location>
        <begin position="29"/>
        <end position="244"/>
    </location>
</feature>
<evidence type="ECO:0000256" key="2">
    <source>
        <dbReference type="SAM" id="SignalP"/>
    </source>
</evidence>
<dbReference type="AlphaFoldDB" id="U6LWB5"/>
<dbReference type="OrthoDB" id="346836at2759"/>
<dbReference type="Proteomes" id="UP000030750">
    <property type="component" value="Unassembled WGS sequence"/>
</dbReference>
<reference evidence="3" key="1">
    <citation type="submission" date="2013-10" db="EMBL/GenBank/DDBJ databases">
        <title>Genomic analysis of the causative agents of coccidiosis in chickens.</title>
        <authorList>
            <person name="Reid A.J."/>
            <person name="Blake D."/>
            <person name="Billington K."/>
            <person name="Browne H."/>
            <person name="Dunn M."/>
            <person name="Hung S."/>
            <person name="Kawahara F."/>
            <person name="Miranda-Saavedra D."/>
            <person name="Mourier T."/>
            <person name="Nagra H."/>
            <person name="Otto T.D."/>
            <person name="Rawlings N."/>
            <person name="Sanchez A."/>
            <person name="Sanders M."/>
            <person name="Subramaniam C."/>
            <person name="Tay Y."/>
            <person name="Dear P."/>
            <person name="Doerig C."/>
            <person name="Gruber A."/>
            <person name="Parkinson J."/>
            <person name="Shirley M."/>
            <person name="Wan K.L."/>
            <person name="Berriman M."/>
            <person name="Tomley F."/>
            <person name="Pain A."/>
        </authorList>
    </citation>
    <scope>NUCLEOTIDE SEQUENCE [LARGE SCALE GENOMIC DNA]</scope>
    <source>
        <strain evidence="3">Houghton</strain>
    </source>
</reference>
<organism evidence="3 4">
    <name type="scientific">Eimeria brunetti</name>
    <dbReference type="NCBI Taxonomy" id="51314"/>
    <lineage>
        <taxon>Eukaryota</taxon>
        <taxon>Sar</taxon>
        <taxon>Alveolata</taxon>
        <taxon>Apicomplexa</taxon>
        <taxon>Conoidasida</taxon>
        <taxon>Coccidia</taxon>
        <taxon>Eucoccidiorida</taxon>
        <taxon>Eimeriorina</taxon>
        <taxon>Eimeriidae</taxon>
        <taxon>Eimeria</taxon>
    </lineage>
</organism>
<dbReference type="EMBL" id="HG713068">
    <property type="protein sequence ID" value="CDJ52085.1"/>
    <property type="molecule type" value="Genomic_DNA"/>
</dbReference>